<dbReference type="AlphaFoldDB" id="A0A814EB04"/>
<evidence type="ECO:0000313" key="11">
    <source>
        <dbReference type="Proteomes" id="UP000663852"/>
    </source>
</evidence>
<evidence type="ECO:0000313" key="9">
    <source>
        <dbReference type="EMBL" id="CAF0966970.1"/>
    </source>
</evidence>
<dbReference type="Proteomes" id="UP000663828">
    <property type="component" value="Unassembled WGS sequence"/>
</dbReference>
<evidence type="ECO:0000256" key="4">
    <source>
        <dbReference type="ARBA" id="ARBA00022989"/>
    </source>
</evidence>
<feature type="transmembrane region" description="Helical" evidence="6">
    <location>
        <begin position="371"/>
        <end position="393"/>
    </location>
</feature>
<evidence type="ECO:0000256" key="6">
    <source>
        <dbReference type="SAM" id="Phobius"/>
    </source>
</evidence>
<dbReference type="PANTHER" id="PTHR12459:SF15">
    <property type="entry name" value="TRANSMEMBRANE PROTEIN 135"/>
    <property type="match status" value="1"/>
</dbReference>
<dbReference type="Proteomes" id="UP000663852">
    <property type="component" value="Unassembled WGS sequence"/>
</dbReference>
<feature type="transmembrane region" description="Helical" evidence="6">
    <location>
        <begin position="103"/>
        <end position="122"/>
    </location>
</feature>
<dbReference type="EMBL" id="CAJNOR010000414">
    <property type="protein sequence ID" value="CAF0907039.1"/>
    <property type="molecule type" value="Genomic_DNA"/>
</dbReference>
<dbReference type="PANTHER" id="PTHR12459">
    <property type="entry name" value="TRANSMEMBRANE PROTEIN 135-RELATED"/>
    <property type="match status" value="1"/>
</dbReference>
<dbReference type="GO" id="GO:0012505">
    <property type="term" value="C:endomembrane system"/>
    <property type="evidence" value="ECO:0007669"/>
    <property type="project" value="UniProtKB-SubCell"/>
</dbReference>
<dbReference type="Pfam" id="PF15982">
    <property type="entry name" value="TMEM135_C_rich"/>
    <property type="match status" value="1"/>
</dbReference>
<feature type="transmembrane region" description="Helical" evidence="6">
    <location>
        <begin position="332"/>
        <end position="351"/>
    </location>
</feature>
<evidence type="ECO:0000256" key="2">
    <source>
        <dbReference type="ARBA" id="ARBA00008924"/>
    </source>
</evidence>
<dbReference type="OrthoDB" id="291792at2759"/>
<comment type="caution">
    <text evidence="9">The sequence shown here is derived from an EMBL/GenBank/DDBJ whole genome shotgun (WGS) entry which is preliminary data.</text>
</comment>
<evidence type="ECO:0000313" key="10">
    <source>
        <dbReference type="Proteomes" id="UP000663828"/>
    </source>
</evidence>
<keyword evidence="4 6" id="KW-1133">Transmembrane helix</keyword>
<dbReference type="InterPro" id="IPR026749">
    <property type="entry name" value="Tmem135"/>
</dbReference>
<dbReference type="InterPro" id="IPR031926">
    <property type="entry name" value="TMEM135_N"/>
</dbReference>
<accession>A0A814EB04</accession>
<evidence type="ECO:0000256" key="1">
    <source>
        <dbReference type="ARBA" id="ARBA00004127"/>
    </source>
</evidence>
<sequence>MLAHSRSVLPYECHEVLHPWREQCMPAAWELAKPAFRESLKIYCVLYGVTGLIKLRKIKSFKQLKKFLYGLAFDTIRSTIFLGMQGLLFMPCCCAGRRLLGHIGYYNLYVDGIFCTLPAILVERKQRRGALALYMANLAVEVLFKMGAQRKFYTPLHNGEILLFAAASSIYTYMLKKSSEHKHNTLLFSTMKLLIGEDECAAPHEIKPPSEPKKKSLYFALFYKYLKCVQQWSQIQNKNQPTCKHTYHCLLHVLLGFVKRFLVGVLIQLLLHFISSPLRFLRHPTLFFLTLNRNMLSLGKFLGFYSAIYRLVSCLLRNILKYDRPAHGLVAGYLAGFSMLFFKSSTLAMYMMAKLIETVYLKYAHRGKLPFFSYFDSILYSLSTALVFHAAVVEPQAMRPAYYRFLERLTGGYFSQVNRPMMECFGVCSAKLFPNYKLPLTK</sequence>
<gene>
    <name evidence="9" type="ORF">EDS130_LOCUS13172</name>
    <name evidence="8" type="ORF">XAT740_LOCUS8331</name>
</gene>
<feature type="domain" description="Transmembrane protein 135 N-terminal" evidence="7">
    <location>
        <begin position="10"/>
        <end position="147"/>
    </location>
</feature>
<comment type="subcellular location">
    <subcellularLocation>
        <location evidence="1">Endomembrane system</location>
        <topology evidence="1">Multi-pass membrane protein</topology>
    </subcellularLocation>
</comment>
<evidence type="ECO:0000256" key="5">
    <source>
        <dbReference type="ARBA" id="ARBA00023136"/>
    </source>
</evidence>
<evidence type="ECO:0000313" key="8">
    <source>
        <dbReference type="EMBL" id="CAF0907039.1"/>
    </source>
</evidence>
<proteinExistence type="inferred from homology"/>
<keyword evidence="10" id="KW-1185">Reference proteome</keyword>
<reference evidence="9" key="1">
    <citation type="submission" date="2021-02" db="EMBL/GenBank/DDBJ databases">
        <authorList>
            <person name="Nowell W R."/>
        </authorList>
    </citation>
    <scope>NUCLEOTIDE SEQUENCE</scope>
</reference>
<keyword evidence="3 6" id="KW-0812">Transmembrane</keyword>
<protein>
    <recommendedName>
        <fullName evidence="7">Transmembrane protein 135 N-terminal domain-containing protein</fullName>
    </recommendedName>
</protein>
<dbReference type="EMBL" id="CAJNOJ010000051">
    <property type="protein sequence ID" value="CAF0966970.1"/>
    <property type="molecule type" value="Genomic_DNA"/>
</dbReference>
<evidence type="ECO:0000256" key="3">
    <source>
        <dbReference type="ARBA" id="ARBA00022692"/>
    </source>
</evidence>
<evidence type="ECO:0000259" key="7">
    <source>
        <dbReference type="Pfam" id="PF15982"/>
    </source>
</evidence>
<feature type="transmembrane region" description="Helical" evidence="6">
    <location>
        <begin position="67"/>
        <end position="91"/>
    </location>
</feature>
<comment type="similarity">
    <text evidence="2">Belongs to the TMEM135 family.</text>
</comment>
<keyword evidence="5 6" id="KW-0472">Membrane</keyword>
<organism evidence="9 11">
    <name type="scientific">Adineta ricciae</name>
    <name type="common">Rotifer</name>
    <dbReference type="NCBI Taxonomy" id="249248"/>
    <lineage>
        <taxon>Eukaryota</taxon>
        <taxon>Metazoa</taxon>
        <taxon>Spiralia</taxon>
        <taxon>Gnathifera</taxon>
        <taxon>Rotifera</taxon>
        <taxon>Eurotatoria</taxon>
        <taxon>Bdelloidea</taxon>
        <taxon>Adinetida</taxon>
        <taxon>Adinetidae</taxon>
        <taxon>Adineta</taxon>
    </lineage>
</organism>
<name>A0A814EB04_ADIRI</name>